<comment type="similarity">
    <text evidence="1">Belongs to the ABC transporter superfamily.</text>
</comment>
<dbReference type="InterPro" id="IPR003593">
    <property type="entry name" value="AAA+_ATPase"/>
</dbReference>
<protein>
    <submittedName>
        <fullName evidence="6">ABC transporter ATP-binding protein</fullName>
    </submittedName>
</protein>
<dbReference type="PANTHER" id="PTHR43553">
    <property type="entry name" value="HEAVY METAL TRANSPORTER"/>
    <property type="match status" value="1"/>
</dbReference>
<dbReference type="InterPro" id="IPR017871">
    <property type="entry name" value="ABC_transporter-like_CS"/>
</dbReference>
<dbReference type="PANTHER" id="PTHR43553:SF24">
    <property type="entry name" value="ENERGY-COUPLING FACTOR TRANSPORTER ATP-BINDING PROTEIN ECFA1"/>
    <property type="match status" value="1"/>
</dbReference>
<gene>
    <name evidence="6" type="ORF">GCM10022215_05680</name>
</gene>
<feature type="domain" description="ABC transporter" evidence="5">
    <location>
        <begin position="2"/>
        <end position="240"/>
    </location>
</feature>
<dbReference type="SMART" id="SM00382">
    <property type="entry name" value="AAA"/>
    <property type="match status" value="2"/>
</dbReference>
<dbReference type="GO" id="GO:0005524">
    <property type="term" value="F:ATP binding"/>
    <property type="evidence" value="ECO:0007669"/>
    <property type="project" value="UniProtKB-KW"/>
</dbReference>
<dbReference type="RefSeq" id="WP_344731701.1">
    <property type="nucleotide sequence ID" value="NZ_BAAAZH010000004.1"/>
</dbReference>
<evidence type="ECO:0000256" key="3">
    <source>
        <dbReference type="ARBA" id="ARBA00022741"/>
    </source>
</evidence>
<feature type="domain" description="ABC transporter" evidence="5">
    <location>
        <begin position="288"/>
        <end position="512"/>
    </location>
</feature>
<evidence type="ECO:0000259" key="5">
    <source>
        <dbReference type="PROSITE" id="PS50893"/>
    </source>
</evidence>
<dbReference type="SUPFAM" id="SSF52540">
    <property type="entry name" value="P-loop containing nucleoside triphosphate hydrolases"/>
    <property type="match status" value="2"/>
</dbReference>
<dbReference type="Pfam" id="PF00005">
    <property type="entry name" value="ABC_tran"/>
    <property type="match status" value="2"/>
</dbReference>
<keyword evidence="3" id="KW-0547">Nucleotide-binding</keyword>
<dbReference type="InterPro" id="IPR050095">
    <property type="entry name" value="ECF_ABC_transporter_ATP-bd"/>
</dbReference>
<keyword evidence="4 6" id="KW-0067">ATP-binding</keyword>
<proteinExistence type="inferred from homology"/>
<accession>A0ABP7XDX7</accession>
<sequence length="531" mass="56209">MIRLRDISVGYDDRLVLDGVDLDIAEGELVLVSGPTGVGKSTLLGVVTGLVPRFSGGVLHGDVLLDGVSIVRTPPRERAHAIGYVGQDPARGFVTDTVEEELAYGMEQLGLAPATMRRRVEETLDLLGIADLRQRDLRTLSGGQQQRVAIGSVLTTHPRLLVLDEPTSALDPTAAEDVLATLTRLVHDLGLSVLLAEHRLERVVPFADTMCLLTGDGRVRVGEPADLLVDSPVVPPIVELGRAAGWKPLPLNVRDARRRVRGLPDGWGDRVLADLADRPVPADAVAVLEASDVTVAHGTLVALREVDLALTAGRVTALMGRNGAGKSTLLWTLQGTRARRAGRLRADGVDPAGLAPGVRRQHVGLLPQNAADLLYLETVAAECAAGDGGTGACRRLLDRLVPGIPDDAHPRDLSEGQRLALALALVLVAEPPVVLLDEPTRGLDYAAKHALAATLRDLAARGHAVLVATHDVEFVAQCADDVVVLAEGEVVSTGPVRRVVAESPAFAPQVTKVLGAPWLRVEEVLTAWESA</sequence>
<evidence type="ECO:0000313" key="6">
    <source>
        <dbReference type="EMBL" id="GAA4110512.1"/>
    </source>
</evidence>
<dbReference type="PROSITE" id="PS00211">
    <property type="entry name" value="ABC_TRANSPORTER_1"/>
    <property type="match status" value="1"/>
</dbReference>
<dbReference type="InterPro" id="IPR003439">
    <property type="entry name" value="ABC_transporter-like_ATP-bd"/>
</dbReference>
<dbReference type="InterPro" id="IPR015856">
    <property type="entry name" value="ABC_transpr_CbiO/EcfA_su"/>
</dbReference>
<evidence type="ECO:0000256" key="2">
    <source>
        <dbReference type="ARBA" id="ARBA00022448"/>
    </source>
</evidence>
<comment type="caution">
    <text evidence="6">The sequence shown here is derived from an EMBL/GenBank/DDBJ whole genome shotgun (WGS) entry which is preliminary data.</text>
</comment>
<dbReference type="InterPro" id="IPR027417">
    <property type="entry name" value="P-loop_NTPase"/>
</dbReference>
<evidence type="ECO:0000256" key="1">
    <source>
        <dbReference type="ARBA" id="ARBA00005417"/>
    </source>
</evidence>
<name>A0ABP7XDX7_9ACTN</name>
<reference evidence="7" key="1">
    <citation type="journal article" date="2019" name="Int. J. Syst. Evol. Microbiol.">
        <title>The Global Catalogue of Microorganisms (GCM) 10K type strain sequencing project: providing services to taxonomists for standard genome sequencing and annotation.</title>
        <authorList>
            <consortium name="The Broad Institute Genomics Platform"/>
            <consortium name="The Broad Institute Genome Sequencing Center for Infectious Disease"/>
            <person name="Wu L."/>
            <person name="Ma J."/>
        </authorList>
    </citation>
    <scope>NUCLEOTIDE SEQUENCE [LARGE SCALE GENOMIC DNA]</scope>
    <source>
        <strain evidence="7">JCM 16703</strain>
    </source>
</reference>
<dbReference type="CDD" id="cd03225">
    <property type="entry name" value="ABC_cobalt_CbiO_domain1"/>
    <property type="match status" value="1"/>
</dbReference>
<dbReference type="EMBL" id="BAAAZH010000004">
    <property type="protein sequence ID" value="GAA4110512.1"/>
    <property type="molecule type" value="Genomic_DNA"/>
</dbReference>
<dbReference type="Gene3D" id="3.40.50.300">
    <property type="entry name" value="P-loop containing nucleotide triphosphate hydrolases"/>
    <property type="match status" value="2"/>
</dbReference>
<keyword evidence="2" id="KW-0813">Transport</keyword>
<keyword evidence="7" id="KW-1185">Reference proteome</keyword>
<evidence type="ECO:0000256" key="4">
    <source>
        <dbReference type="ARBA" id="ARBA00022840"/>
    </source>
</evidence>
<dbReference type="Proteomes" id="UP001501495">
    <property type="component" value="Unassembled WGS sequence"/>
</dbReference>
<evidence type="ECO:0000313" key="7">
    <source>
        <dbReference type="Proteomes" id="UP001501495"/>
    </source>
</evidence>
<organism evidence="6 7">
    <name type="scientific">Nocardioides fonticola</name>
    <dbReference type="NCBI Taxonomy" id="450363"/>
    <lineage>
        <taxon>Bacteria</taxon>
        <taxon>Bacillati</taxon>
        <taxon>Actinomycetota</taxon>
        <taxon>Actinomycetes</taxon>
        <taxon>Propionibacteriales</taxon>
        <taxon>Nocardioidaceae</taxon>
        <taxon>Nocardioides</taxon>
    </lineage>
</organism>
<dbReference type="PROSITE" id="PS50893">
    <property type="entry name" value="ABC_TRANSPORTER_2"/>
    <property type="match status" value="2"/>
</dbReference>